<dbReference type="InterPro" id="IPR036397">
    <property type="entry name" value="RNaseH_sf"/>
</dbReference>
<comment type="subcellular location">
    <subcellularLocation>
        <location evidence="1">Cytoplasm</location>
    </subcellularLocation>
</comment>
<keyword evidence="3" id="KW-0963">Cytoplasm</keyword>
<feature type="domain" description="Piwi" evidence="10">
    <location>
        <begin position="606"/>
        <end position="903"/>
    </location>
</feature>
<evidence type="ECO:0000256" key="2">
    <source>
        <dbReference type="ARBA" id="ARBA00022473"/>
    </source>
</evidence>
<dbReference type="AlphaFoldDB" id="A0A9P0AC37"/>
<evidence type="ECO:0000313" key="12">
    <source>
        <dbReference type="Proteomes" id="UP001152759"/>
    </source>
</evidence>
<proteinExistence type="inferred from homology"/>
<evidence type="ECO:0000256" key="1">
    <source>
        <dbReference type="ARBA" id="ARBA00004496"/>
    </source>
</evidence>
<dbReference type="InterPro" id="IPR012337">
    <property type="entry name" value="RNaseH-like_sf"/>
</dbReference>
<dbReference type="Proteomes" id="UP001152759">
    <property type="component" value="Chromosome 4"/>
</dbReference>
<dbReference type="SUPFAM" id="SSF53098">
    <property type="entry name" value="Ribonuclease H-like"/>
    <property type="match status" value="1"/>
</dbReference>
<dbReference type="InterPro" id="IPR003100">
    <property type="entry name" value="PAZ_dom"/>
</dbReference>
<feature type="region of interest" description="Disordered" evidence="8">
    <location>
        <begin position="1"/>
        <end position="34"/>
    </location>
</feature>
<dbReference type="GO" id="GO:0005737">
    <property type="term" value="C:cytoplasm"/>
    <property type="evidence" value="ECO:0007669"/>
    <property type="project" value="UniProtKB-SubCell"/>
</dbReference>
<dbReference type="GO" id="GO:0030154">
    <property type="term" value="P:cell differentiation"/>
    <property type="evidence" value="ECO:0007669"/>
    <property type="project" value="UniProtKB-KW"/>
</dbReference>
<dbReference type="OrthoDB" id="445936at2759"/>
<keyword evidence="2" id="KW-0217">Developmental protein</keyword>
<evidence type="ECO:0000256" key="8">
    <source>
        <dbReference type="SAM" id="MobiDB-lite"/>
    </source>
</evidence>
<evidence type="ECO:0000259" key="9">
    <source>
        <dbReference type="PROSITE" id="PS50821"/>
    </source>
</evidence>
<dbReference type="FunFam" id="2.170.260.10:FF:000003">
    <property type="entry name" value="Piwi-like RNA-mediated gene silencing 2"/>
    <property type="match status" value="1"/>
</dbReference>
<gene>
    <name evidence="11" type="ORF">BEMITA_LOCUS7521</name>
</gene>
<reference evidence="11" key="1">
    <citation type="submission" date="2021-12" db="EMBL/GenBank/DDBJ databases">
        <authorList>
            <person name="King R."/>
        </authorList>
    </citation>
    <scope>NUCLEOTIDE SEQUENCE</scope>
</reference>
<keyword evidence="12" id="KW-1185">Reference proteome</keyword>
<evidence type="ECO:0000256" key="6">
    <source>
        <dbReference type="ARBA" id="ARBA00023158"/>
    </source>
</evidence>
<evidence type="ECO:0000256" key="4">
    <source>
        <dbReference type="ARBA" id="ARBA00022782"/>
    </source>
</evidence>
<organism evidence="11 12">
    <name type="scientific">Bemisia tabaci</name>
    <name type="common">Sweetpotato whitefly</name>
    <name type="synonym">Aleurodes tabaci</name>
    <dbReference type="NCBI Taxonomy" id="7038"/>
    <lineage>
        <taxon>Eukaryota</taxon>
        <taxon>Metazoa</taxon>
        <taxon>Ecdysozoa</taxon>
        <taxon>Arthropoda</taxon>
        <taxon>Hexapoda</taxon>
        <taxon>Insecta</taxon>
        <taxon>Pterygota</taxon>
        <taxon>Neoptera</taxon>
        <taxon>Paraneoptera</taxon>
        <taxon>Hemiptera</taxon>
        <taxon>Sternorrhyncha</taxon>
        <taxon>Aleyrodoidea</taxon>
        <taxon>Aleyrodidae</taxon>
        <taxon>Aleyrodinae</taxon>
        <taxon>Bemisia</taxon>
    </lineage>
</organism>
<dbReference type="EMBL" id="OU963865">
    <property type="protein sequence ID" value="CAH0388616.1"/>
    <property type="molecule type" value="Genomic_DNA"/>
</dbReference>
<evidence type="ECO:0000256" key="7">
    <source>
        <dbReference type="ARBA" id="ARBA00038291"/>
    </source>
</evidence>
<dbReference type="Pfam" id="PF02171">
    <property type="entry name" value="Piwi"/>
    <property type="match status" value="1"/>
</dbReference>
<comment type="similarity">
    <text evidence="7">Belongs to the argonaute family. Piwi subfamily.</text>
</comment>
<dbReference type="PROSITE" id="PS50821">
    <property type="entry name" value="PAZ"/>
    <property type="match status" value="1"/>
</dbReference>
<protein>
    <submittedName>
        <fullName evidence="11">Uncharacterized protein</fullName>
    </submittedName>
</protein>
<dbReference type="Pfam" id="PF02170">
    <property type="entry name" value="PAZ"/>
    <property type="match status" value="1"/>
</dbReference>
<evidence type="ECO:0000256" key="5">
    <source>
        <dbReference type="ARBA" id="ARBA00022884"/>
    </source>
</evidence>
<dbReference type="GO" id="GO:0003723">
    <property type="term" value="F:RNA binding"/>
    <property type="evidence" value="ECO:0007669"/>
    <property type="project" value="UniProtKB-KW"/>
</dbReference>
<dbReference type="PANTHER" id="PTHR22891">
    <property type="entry name" value="EUKARYOTIC TRANSLATION INITIATION FACTOR 2C"/>
    <property type="match status" value="1"/>
</dbReference>
<keyword evidence="6" id="KW-0943">RNA-mediated gene silencing</keyword>
<dbReference type="Gene3D" id="3.30.420.10">
    <property type="entry name" value="Ribonuclease H-like superfamily/Ribonuclease H"/>
    <property type="match status" value="1"/>
</dbReference>
<dbReference type="SMART" id="SM00949">
    <property type="entry name" value="PAZ"/>
    <property type="match status" value="1"/>
</dbReference>
<dbReference type="Pfam" id="PF08699">
    <property type="entry name" value="ArgoL1"/>
    <property type="match status" value="1"/>
</dbReference>
<feature type="domain" description="PAZ" evidence="9">
    <location>
        <begin position="329"/>
        <end position="441"/>
    </location>
</feature>
<dbReference type="PROSITE" id="PS50822">
    <property type="entry name" value="PIWI"/>
    <property type="match status" value="1"/>
</dbReference>
<dbReference type="SUPFAM" id="SSF101690">
    <property type="entry name" value="PAZ domain"/>
    <property type="match status" value="1"/>
</dbReference>
<dbReference type="CDD" id="cd02845">
    <property type="entry name" value="PAZ_piwi_like"/>
    <property type="match status" value="1"/>
</dbReference>
<dbReference type="InterPro" id="IPR014811">
    <property type="entry name" value="ArgoL1"/>
</dbReference>
<dbReference type="CDD" id="cd04658">
    <property type="entry name" value="Piwi_piwi-like_Euk"/>
    <property type="match status" value="1"/>
</dbReference>
<evidence type="ECO:0000259" key="10">
    <source>
        <dbReference type="PROSITE" id="PS50822"/>
    </source>
</evidence>
<keyword evidence="5" id="KW-0694">RNA-binding</keyword>
<sequence length="917" mass="103413">MTGRGGRGAALESLLQAEAARRPGEDEPQPIRSGGRGAAIFAHVQSQDAAPIGRSGRGMVLPDSSEEQLRPIGRGAASRALQENLPTAPIGRGAILQNVGRGALLSQIDTSSVVSDPSSLKSGTISEITAVTSALAETAITSSSRSSPSSAEPVFYKGSEGTTIQAVVNYLKLDIIDEKGIYEYEVRYNPPIDHRGLKSKLLRQLESTIGNVKNFDGTVLYLPIKLQEPVYTLPCTNPNDESKVMCTIKFKKTHRISECIHFYNVLFNKILNKLGLVQFGRKYFSPAMKKPLPKYQMEVWPGYVTAVDEYEGGLYLNIDVSHRVLRTSTVYDVMRNCIQNSPGNWKDQFTKEILGFSVITRYNNSVYKVDDIDFDLTPAHKFPRHDGTEISYCEYYKQQYEITIRDVNQPMLIHRKRKRDIQAGNAEQLICLVPELCCETGLSDSQRSNFTLMKDLGNVTKPTPEMRLSSYEQYVRSVKSNPEAIKILKDWGLSFTSASTDLQTRVIAPEKILFGKGIEEPANPNADWNRAATSKPLLCPMKMENWAIIYTRKDEGPVRTFEEHMFKSTKQMGIFINKPAMYLLPNDSAQEYLKKLREIIRNGLQIVVIVFPSLREDKYAAVKKLCCSDQAIASQVFLGKTLSKPDKARSIVQKIALQMNCKMGGSLWAVHIPVPPSVKLMVCGMDTYHEGAQKSNSVSAFVASMNESFTRWYSKVALQNKGQEIIDELKLMFSSCLKQFHRVNGKFPDRIIIYRDGVGDGAMKLIRDYEIAQIESVFRVIAPDYNPKFTFIVVQKRINTRIFLRRGRQLENPPPGTILDHSVTRKHYKDFFLVPQLVRQGTVSPTHYVILYDSENSLLKPDMAQKITYKLCHLYYNWPGTIRVPAPCQYAHKLAYLIGQSVKRPHAEVLDDKLFYL</sequence>
<evidence type="ECO:0000313" key="11">
    <source>
        <dbReference type="EMBL" id="CAH0388616.1"/>
    </source>
</evidence>
<dbReference type="KEGG" id="btab:109044489"/>
<dbReference type="Gene3D" id="3.40.50.2300">
    <property type="match status" value="1"/>
</dbReference>
<accession>A0A9P0AC37</accession>
<name>A0A9P0AC37_BEMTA</name>
<dbReference type="InterPro" id="IPR003165">
    <property type="entry name" value="Piwi"/>
</dbReference>
<dbReference type="Gene3D" id="2.170.260.10">
    <property type="entry name" value="paz domain"/>
    <property type="match status" value="1"/>
</dbReference>
<dbReference type="FunFam" id="3.30.420.10:FF:000014">
    <property type="entry name" value="Piwi-like RNA-mediated gene silencing 1"/>
    <property type="match status" value="1"/>
</dbReference>
<feature type="compositionally biased region" description="Low complexity" evidence="8">
    <location>
        <begin position="9"/>
        <end position="18"/>
    </location>
</feature>
<dbReference type="Pfam" id="PF23278">
    <property type="entry name" value="Piwi_N"/>
    <property type="match status" value="1"/>
</dbReference>
<evidence type="ECO:0000256" key="3">
    <source>
        <dbReference type="ARBA" id="ARBA00022490"/>
    </source>
</evidence>
<dbReference type="InterPro" id="IPR036085">
    <property type="entry name" value="PAZ_dom_sf"/>
</dbReference>
<keyword evidence="4" id="KW-0221">Differentiation</keyword>
<dbReference type="SMART" id="SM00950">
    <property type="entry name" value="Piwi"/>
    <property type="match status" value="1"/>
</dbReference>
<dbReference type="GO" id="GO:0140965">
    <property type="term" value="P:secondary piRNA processing"/>
    <property type="evidence" value="ECO:0007669"/>
    <property type="project" value="UniProtKB-ARBA"/>
</dbReference>